<feature type="region of interest" description="Disordered" evidence="1">
    <location>
        <begin position="1"/>
        <end position="22"/>
    </location>
</feature>
<dbReference type="InterPro" id="IPR047137">
    <property type="entry name" value="ORF3"/>
</dbReference>
<evidence type="ECO:0000256" key="1">
    <source>
        <dbReference type="SAM" id="MobiDB-lite"/>
    </source>
</evidence>
<keyword evidence="4" id="KW-1185">Reference proteome</keyword>
<feature type="region of interest" description="Disordered" evidence="1">
    <location>
        <begin position="97"/>
        <end position="121"/>
    </location>
</feature>
<feature type="domain" description="Coenzyme Q-binding protein COQ10 START" evidence="2">
    <location>
        <begin position="132"/>
        <end position="251"/>
    </location>
</feature>
<dbReference type="PANTHER" id="PTHR33824">
    <property type="entry name" value="POLYKETIDE CYCLASE/DEHYDRASE AND LIPID TRANSPORT SUPERFAMILY PROTEIN"/>
    <property type="match status" value="1"/>
</dbReference>
<accession>A0ABX8CC66</accession>
<dbReference type="RefSeq" id="WP_212644145.1">
    <property type="nucleotide sequence ID" value="NZ_CP074132.1"/>
</dbReference>
<dbReference type="PANTHER" id="PTHR33824:SF7">
    <property type="entry name" value="POLYKETIDE CYCLASE_DEHYDRASE AND LIPID TRANSPORT SUPERFAMILY PROTEIN"/>
    <property type="match status" value="1"/>
</dbReference>
<evidence type="ECO:0000259" key="2">
    <source>
        <dbReference type="Pfam" id="PF03364"/>
    </source>
</evidence>
<gene>
    <name evidence="3" type="ORF">KGD83_13830</name>
</gene>
<feature type="compositionally biased region" description="Gly residues" evidence="1">
    <location>
        <begin position="107"/>
        <end position="120"/>
    </location>
</feature>
<dbReference type="SUPFAM" id="SSF55961">
    <property type="entry name" value="Bet v1-like"/>
    <property type="match status" value="1"/>
</dbReference>
<sequence length="422" mass="45743">MAATTESQGPLARLRSAADRNEGTSKLADALQDYLSAKATSVVDGAARRLGATVERLTGDGASAAPVAAGVGGKLAQGKNPVDAVVTGGAKGLKDKARKGLKDKVGQGLGTGSSGGGGKPGKMVNIVEDVDVGVPVRVAYNQWTRFPDFGSFAKGVQSAERTGDTSSHWRGKVFWSSRSWSAEVTEQVQDQRIAWSTEAAKGTMKGVVTFHPLGENLTRVLLVVEYYPKGLFERTGNIWRAQGRRLRLDLKHYRRQVMMLPRDEAAELRGWRGEVREGEVVLSHDDAVALEEADLTGEQWAGLEELDPDERAGLADLDPEERAELADLDDGSAEAADDEPEDRISDDEPGDGFEEEPEDDPEAADDEELEEEPEDDEGEEEEEEFPGDEVEGQDADEADEQDLEAEEDEYPDEEERAAAERS</sequence>
<feature type="region of interest" description="Disordered" evidence="1">
    <location>
        <begin position="324"/>
        <end position="422"/>
    </location>
</feature>
<organism evidence="3 4">
    <name type="scientific">Nocardiopsis akebiae</name>
    <dbReference type="NCBI Taxonomy" id="2831968"/>
    <lineage>
        <taxon>Bacteria</taxon>
        <taxon>Bacillati</taxon>
        <taxon>Actinomycetota</taxon>
        <taxon>Actinomycetes</taxon>
        <taxon>Streptosporangiales</taxon>
        <taxon>Nocardiopsidaceae</taxon>
        <taxon>Nocardiopsis</taxon>
    </lineage>
</organism>
<proteinExistence type="predicted"/>
<dbReference type="Gene3D" id="3.30.530.20">
    <property type="match status" value="1"/>
</dbReference>
<protein>
    <submittedName>
        <fullName evidence="3">SRPBCC family protein</fullName>
    </submittedName>
</protein>
<dbReference type="Pfam" id="PF03364">
    <property type="entry name" value="Polyketide_cyc"/>
    <property type="match status" value="1"/>
</dbReference>
<dbReference type="Proteomes" id="UP000678016">
    <property type="component" value="Chromosome"/>
</dbReference>
<evidence type="ECO:0000313" key="4">
    <source>
        <dbReference type="Proteomes" id="UP000678016"/>
    </source>
</evidence>
<dbReference type="EMBL" id="CP074132">
    <property type="protein sequence ID" value="QUX31465.1"/>
    <property type="molecule type" value="Genomic_DNA"/>
</dbReference>
<reference evidence="4" key="1">
    <citation type="submission" date="2021-05" db="EMBL/GenBank/DDBJ databases">
        <title>Direct Submission.</title>
        <authorList>
            <person name="Li K."/>
            <person name="Gao J."/>
        </authorList>
    </citation>
    <scope>NUCLEOTIDE SEQUENCE [LARGE SCALE GENOMIC DNA]</scope>
    <source>
        <strain evidence="4">HDS12</strain>
    </source>
</reference>
<feature type="compositionally biased region" description="Acidic residues" evidence="1">
    <location>
        <begin position="326"/>
        <end position="415"/>
    </location>
</feature>
<dbReference type="CDD" id="cd07817">
    <property type="entry name" value="SRPBCC_8"/>
    <property type="match status" value="1"/>
</dbReference>
<name>A0ABX8CC66_9ACTN</name>
<dbReference type="InterPro" id="IPR023393">
    <property type="entry name" value="START-like_dom_sf"/>
</dbReference>
<evidence type="ECO:0000313" key="3">
    <source>
        <dbReference type="EMBL" id="QUX31465.1"/>
    </source>
</evidence>
<dbReference type="InterPro" id="IPR005031">
    <property type="entry name" value="COQ10_START"/>
</dbReference>